<name>A0A834I0W1_RHYFE</name>
<dbReference type="EMBL" id="JAACXV010013759">
    <property type="protein sequence ID" value="KAF7272477.1"/>
    <property type="molecule type" value="Genomic_DNA"/>
</dbReference>
<keyword evidence="3 7" id="KW-0645">Protease</keyword>
<feature type="signal peptide" evidence="8">
    <location>
        <begin position="1"/>
        <end position="15"/>
    </location>
</feature>
<dbReference type="GO" id="GO:0004252">
    <property type="term" value="F:serine-type endopeptidase activity"/>
    <property type="evidence" value="ECO:0007669"/>
    <property type="project" value="InterPro"/>
</dbReference>
<comment type="similarity">
    <text evidence="2">Belongs to the peptidase S1 family.</text>
</comment>
<dbReference type="FunFam" id="2.40.10.10:FF:000068">
    <property type="entry name" value="transmembrane protease serine 2"/>
    <property type="match status" value="1"/>
</dbReference>
<evidence type="ECO:0000313" key="11">
    <source>
        <dbReference type="Proteomes" id="UP000625711"/>
    </source>
</evidence>
<sequence>MNYIFLFYYLSCALAYNFNRPTPRSDKLYVVGGVEVSPHSLPYQAAILVDDTYFCGGAVISNRYVITAAHCVWDCRFVQVLLGAHKWRVRETTQRNFYSNTIIIHENYTGQKVEDNDIALIKSPMSIPFSSSIKSIALPDDGCCNFTGSTAMLSGWGYTSTNGGISSVLRKVYLQVESLAWCAKYFSYVNKSQICTKGTDSITGSVGACYGDSGGPLVKSDVLIGVVSFGSDACDMGYPSVYTNISYHRDWIRKHSGV</sequence>
<keyword evidence="4 7" id="KW-0378">Hydrolase</keyword>
<reference evidence="10" key="1">
    <citation type="submission" date="2020-08" db="EMBL/GenBank/DDBJ databases">
        <title>Genome sequencing and assembly of the red palm weevil Rhynchophorus ferrugineus.</title>
        <authorList>
            <person name="Dias G.B."/>
            <person name="Bergman C.M."/>
            <person name="Manee M."/>
        </authorList>
    </citation>
    <scope>NUCLEOTIDE SEQUENCE</scope>
    <source>
        <strain evidence="10">AA-2017</strain>
        <tissue evidence="10">Whole larva</tissue>
    </source>
</reference>
<evidence type="ECO:0000256" key="2">
    <source>
        <dbReference type="ARBA" id="ARBA00007664"/>
    </source>
</evidence>
<evidence type="ECO:0000313" key="10">
    <source>
        <dbReference type="EMBL" id="KAF7272477.1"/>
    </source>
</evidence>
<dbReference type="InterPro" id="IPR001314">
    <property type="entry name" value="Peptidase_S1A"/>
</dbReference>
<dbReference type="GO" id="GO:0005576">
    <property type="term" value="C:extracellular region"/>
    <property type="evidence" value="ECO:0007669"/>
    <property type="project" value="UniProtKB-SubCell"/>
</dbReference>
<dbReference type="PROSITE" id="PS00134">
    <property type="entry name" value="TRYPSIN_HIS"/>
    <property type="match status" value="1"/>
</dbReference>
<feature type="chain" id="PRO_5032847909" description="Peptidase S1 domain-containing protein" evidence="8">
    <location>
        <begin position="16"/>
        <end position="258"/>
    </location>
</feature>
<protein>
    <recommendedName>
        <fullName evidence="9">Peptidase S1 domain-containing protein</fullName>
    </recommendedName>
</protein>
<dbReference type="InterPro" id="IPR018114">
    <property type="entry name" value="TRYPSIN_HIS"/>
</dbReference>
<dbReference type="InterPro" id="IPR050430">
    <property type="entry name" value="Peptidase_S1"/>
</dbReference>
<dbReference type="Pfam" id="PF00089">
    <property type="entry name" value="Trypsin"/>
    <property type="match status" value="1"/>
</dbReference>
<evidence type="ECO:0000256" key="4">
    <source>
        <dbReference type="ARBA" id="ARBA00022801"/>
    </source>
</evidence>
<comment type="caution">
    <text evidence="10">The sequence shown here is derived from an EMBL/GenBank/DDBJ whole genome shotgun (WGS) entry which is preliminary data.</text>
</comment>
<keyword evidence="6" id="KW-1015">Disulfide bond</keyword>
<dbReference type="InterPro" id="IPR001254">
    <property type="entry name" value="Trypsin_dom"/>
</dbReference>
<organism evidence="10 11">
    <name type="scientific">Rhynchophorus ferrugineus</name>
    <name type="common">Red palm weevil</name>
    <name type="synonym">Curculio ferrugineus</name>
    <dbReference type="NCBI Taxonomy" id="354439"/>
    <lineage>
        <taxon>Eukaryota</taxon>
        <taxon>Metazoa</taxon>
        <taxon>Ecdysozoa</taxon>
        <taxon>Arthropoda</taxon>
        <taxon>Hexapoda</taxon>
        <taxon>Insecta</taxon>
        <taxon>Pterygota</taxon>
        <taxon>Neoptera</taxon>
        <taxon>Endopterygota</taxon>
        <taxon>Coleoptera</taxon>
        <taxon>Polyphaga</taxon>
        <taxon>Cucujiformia</taxon>
        <taxon>Curculionidae</taxon>
        <taxon>Dryophthorinae</taxon>
        <taxon>Rhynchophorus</taxon>
    </lineage>
</organism>
<dbReference type="GO" id="GO:0006508">
    <property type="term" value="P:proteolysis"/>
    <property type="evidence" value="ECO:0007669"/>
    <property type="project" value="UniProtKB-KW"/>
</dbReference>
<dbReference type="SUPFAM" id="SSF50494">
    <property type="entry name" value="Trypsin-like serine proteases"/>
    <property type="match status" value="1"/>
</dbReference>
<evidence type="ECO:0000256" key="1">
    <source>
        <dbReference type="ARBA" id="ARBA00004239"/>
    </source>
</evidence>
<keyword evidence="5 7" id="KW-0720">Serine protease</keyword>
<evidence type="ECO:0000256" key="6">
    <source>
        <dbReference type="ARBA" id="ARBA00023157"/>
    </source>
</evidence>
<dbReference type="SMART" id="SM00020">
    <property type="entry name" value="Tryp_SPc"/>
    <property type="match status" value="1"/>
</dbReference>
<keyword evidence="11" id="KW-1185">Reference proteome</keyword>
<dbReference type="InterPro" id="IPR009003">
    <property type="entry name" value="Peptidase_S1_PA"/>
</dbReference>
<dbReference type="InterPro" id="IPR043504">
    <property type="entry name" value="Peptidase_S1_PA_chymotrypsin"/>
</dbReference>
<dbReference type="Gene3D" id="2.40.10.10">
    <property type="entry name" value="Trypsin-like serine proteases"/>
    <property type="match status" value="2"/>
</dbReference>
<evidence type="ECO:0000259" key="9">
    <source>
        <dbReference type="PROSITE" id="PS50240"/>
    </source>
</evidence>
<keyword evidence="8" id="KW-0732">Signal</keyword>
<dbReference type="PRINTS" id="PR00722">
    <property type="entry name" value="CHYMOTRYPSIN"/>
</dbReference>
<dbReference type="InterPro" id="IPR033116">
    <property type="entry name" value="TRYPSIN_SER"/>
</dbReference>
<dbReference type="FunFam" id="2.40.10.10:FF:000036">
    <property type="entry name" value="Trypsin beta"/>
    <property type="match status" value="1"/>
</dbReference>
<comment type="subcellular location">
    <subcellularLocation>
        <location evidence="1">Secreted</location>
        <location evidence="1">Extracellular space</location>
    </subcellularLocation>
</comment>
<gene>
    <name evidence="10" type="ORF">GWI33_014736</name>
</gene>
<accession>A0A834I0W1</accession>
<dbReference type="AlphaFoldDB" id="A0A834I0W1"/>
<dbReference type="PROSITE" id="PS00135">
    <property type="entry name" value="TRYPSIN_SER"/>
    <property type="match status" value="1"/>
</dbReference>
<dbReference type="OrthoDB" id="6352591at2759"/>
<dbReference type="PANTHER" id="PTHR24276">
    <property type="entry name" value="POLYSERASE-RELATED"/>
    <property type="match status" value="1"/>
</dbReference>
<dbReference type="PROSITE" id="PS50240">
    <property type="entry name" value="TRYPSIN_DOM"/>
    <property type="match status" value="1"/>
</dbReference>
<proteinExistence type="inferred from homology"/>
<dbReference type="PANTHER" id="PTHR24276:SF91">
    <property type="entry name" value="AT26814P-RELATED"/>
    <property type="match status" value="1"/>
</dbReference>
<dbReference type="Proteomes" id="UP000625711">
    <property type="component" value="Unassembled WGS sequence"/>
</dbReference>
<dbReference type="CDD" id="cd00190">
    <property type="entry name" value="Tryp_SPc"/>
    <property type="match status" value="1"/>
</dbReference>
<evidence type="ECO:0000256" key="7">
    <source>
        <dbReference type="RuleBase" id="RU363034"/>
    </source>
</evidence>
<evidence type="ECO:0000256" key="5">
    <source>
        <dbReference type="ARBA" id="ARBA00022825"/>
    </source>
</evidence>
<evidence type="ECO:0000256" key="8">
    <source>
        <dbReference type="SAM" id="SignalP"/>
    </source>
</evidence>
<feature type="domain" description="Peptidase S1" evidence="9">
    <location>
        <begin position="30"/>
        <end position="257"/>
    </location>
</feature>
<evidence type="ECO:0000256" key="3">
    <source>
        <dbReference type="ARBA" id="ARBA00022670"/>
    </source>
</evidence>